<evidence type="ECO:0000256" key="2">
    <source>
        <dbReference type="SAM" id="SignalP"/>
    </source>
</evidence>
<organism evidence="4 5">
    <name type="scientific">Owenia fusiformis</name>
    <name type="common">Polychaete worm</name>
    <dbReference type="NCBI Taxonomy" id="6347"/>
    <lineage>
        <taxon>Eukaryota</taxon>
        <taxon>Metazoa</taxon>
        <taxon>Spiralia</taxon>
        <taxon>Lophotrochozoa</taxon>
        <taxon>Annelida</taxon>
        <taxon>Polychaeta</taxon>
        <taxon>Sedentaria</taxon>
        <taxon>Canalipalpata</taxon>
        <taxon>Sabellida</taxon>
        <taxon>Oweniida</taxon>
        <taxon>Oweniidae</taxon>
        <taxon>Owenia</taxon>
    </lineage>
</organism>
<protein>
    <recommendedName>
        <fullName evidence="3">Galaxin-like repeats domain-containing protein</fullName>
    </recommendedName>
</protein>
<proteinExistence type="predicted"/>
<dbReference type="Pfam" id="PF24748">
    <property type="entry name" value="Galaxin_repeat"/>
    <property type="match status" value="2"/>
</dbReference>
<feature type="compositionally biased region" description="Acidic residues" evidence="1">
    <location>
        <begin position="35"/>
        <end position="56"/>
    </location>
</feature>
<dbReference type="PANTHER" id="PTHR34490">
    <property type="entry name" value="PROTEIN CBG12054-RELATED"/>
    <property type="match status" value="1"/>
</dbReference>
<dbReference type="PANTHER" id="PTHR34490:SF3">
    <property type="entry name" value="GALAXIN-LIKE ISOFORM X2"/>
    <property type="match status" value="1"/>
</dbReference>
<accession>A0A8J1UK80</accession>
<sequence length="649" mass="73337">MGRFFTIYALLLSFCLVLQCTQAGDVDFDGIAGSDEPEGEGSGTEPDDPDPIDEGEITAWKEEIKNREKASTPPDVNVGDDDAGASQGGELPEQIQALIDDTLSHSEEISPEVKPPEDNTPDRVAAGKSASFTKKYWYYPPSPVRCAGQLFDPIRYFCCDGKLTAKTFYYRYQKYDAVRYVDACCCGVPYNTQTQICCKNKIYEITKVGRPGYIGCCNDQAYDKDKQLCCDGKLFNNDEGCTLKCCGCDVYRKKDALCCNDIVVPRRGDNKKMQCCGNSGYYRSTELCCNGCAIKRVGRELCCGDGTYDPSREICCGGKKFAKSRYDSCCYSPPDGALSRPYKASTQICCGGRVYNRIYGMNTRCCSCYMSGKYSARIFDVRRQRCCGCRVFTMPSSSHTHCCCKYMYYYFNRYCPYFPYYYYFPKPYYYHYNYPTCRLMDPNEHSCCNGNIFDKFNSQYKRCCNSASYDSRTKICCNGQIRDRWNNGEPQHMTCCGTEAYDRRYHTCCYNQVLKVFDGKRACCGYELYNPTGGQSCCNGLVVRGGSGYICCGDKAWNGRSYGCCEGAPFYKLRWNCCNSKVVRGGQSHQCCGSKTFNPRTHQCCCNCIHPLVKNALNRCCGTRSYDANREVCCSDTDTVYRKPYTCPT</sequence>
<feature type="region of interest" description="Disordered" evidence="1">
    <location>
        <begin position="29"/>
        <end position="88"/>
    </location>
</feature>
<comment type="caution">
    <text evidence="4">The sequence shown here is derived from an EMBL/GenBank/DDBJ whole genome shotgun (WGS) entry which is preliminary data.</text>
</comment>
<keyword evidence="5" id="KW-1185">Reference proteome</keyword>
<keyword evidence="2" id="KW-0732">Signal</keyword>
<dbReference type="Proteomes" id="UP000749559">
    <property type="component" value="Unassembled WGS sequence"/>
</dbReference>
<evidence type="ECO:0000259" key="3">
    <source>
        <dbReference type="Pfam" id="PF24748"/>
    </source>
</evidence>
<dbReference type="AlphaFoldDB" id="A0A8J1UK80"/>
<name>A0A8J1UK80_OWEFU</name>
<dbReference type="OrthoDB" id="419529at2759"/>
<evidence type="ECO:0000313" key="5">
    <source>
        <dbReference type="Proteomes" id="UP000749559"/>
    </source>
</evidence>
<reference evidence="4" key="1">
    <citation type="submission" date="2022-03" db="EMBL/GenBank/DDBJ databases">
        <authorList>
            <person name="Martin C."/>
        </authorList>
    </citation>
    <scope>NUCLEOTIDE SEQUENCE</scope>
</reference>
<dbReference type="EMBL" id="CAIIXF020000009">
    <property type="protein sequence ID" value="CAH1793814.1"/>
    <property type="molecule type" value="Genomic_DNA"/>
</dbReference>
<feature type="chain" id="PRO_5043557388" description="Galaxin-like repeats domain-containing protein" evidence="2">
    <location>
        <begin position="24"/>
        <end position="649"/>
    </location>
</feature>
<feature type="compositionally biased region" description="Basic and acidic residues" evidence="1">
    <location>
        <begin position="59"/>
        <end position="70"/>
    </location>
</feature>
<dbReference type="InterPro" id="IPR056601">
    <property type="entry name" value="Galaxin_dom"/>
</dbReference>
<evidence type="ECO:0000256" key="1">
    <source>
        <dbReference type="SAM" id="MobiDB-lite"/>
    </source>
</evidence>
<evidence type="ECO:0000313" key="4">
    <source>
        <dbReference type="EMBL" id="CAH1793814.1"/>
    </source>
</evidence>
<feature type="signal peptide" evidence="2">
    <location>
        <begin position="1"/>
        <end position="23"/>
    </location>
</feature>
<gene>
    <name evidence="4" type="ORF">OFUS_LOCUS18617</name>
</gene>
<feature type="domain" description="Galaxin-like repeats" evidence="3">
    <location>
        <begin position="216"/>
        <end position="331"/>
    </location>
</feature>
<dbReference type="InterPro" id="IPR055284">
    <property type="entry name" value="Galaxin-like"/>
</dbReference>
<feature type="domain" description="Galaxin-like repeats" evidence="3">
    <location>
        <begin position="440"/>
        <end position="567"/>
    </location>
</feature>